<protein>
    <submittedName>
        <fullName evidence="1">Uncharacterized protein</fullName>
    </submittedName>
</protein>
<gene>
    <name evidence="1" type="ORF">ECRASSUSDP1_LOCUS24776</name>
</gene>
<evidence type="ECO:0000313" key="2">
    <source>
        <dbReference type="Proteomes" id="UP001295684"/>
    </source>
</evidence>
<organism evidence="1 2">
    <name type="scientific">Euplotes crassus</name>
    <dbReference type="NCBI Taxonomy" id="5936"/>
    <lineage>
        <taxon>Eukaryota</taxon>
        <taxon>Sar</taxon>
        <taxon>Alveolata</taxon>
        <taxon>Ciliophora</taxon>
        <taxon>Intramacronucleata</taxon>
        <taxon>Spirotrichea</taxon>
        <taxon>Hypotrichia</taxon>
        <taxon>Euplotida</taxon>
        <taxon>Euplotidae</taxon>
        <taxon>Moneuplotes</taxon>
    </lineage>
</organism>
<proteinExistence type="predicted"/>
<keyword evidence="2" id="KW-1185">Reference proteome</keyword>
<accession>A0AAD1Y2B5</accession>
<dbReference type="EMBL" id="CAMPGE010025538">
    <property type="protein sequence ID" value="CAI2383279.1"/>
    <property type="molecule type" value="Genomic_DNA"/>
</dbReference>
<comment type="caution">
    <text evidence="1">The sequence shown here is derived from an EMBL/GenBank/DDBJ whole genome shotgun (WGS) entry which is preliminary data.</text>
</comment>
<evidence type="ECO:0000313" key="1">
    <source>
        <dbReference type="EMBL" id="CAI2383279.1"/>
    </source>
</evidence>
<dbReference type="AlphaFoldDB" id="A0AAD1Y2B5"/>
<dbReference type="Proteomes" id="UP001295684">
    <property type="component" value="Unassembled WGS sequence"/>
</dbReference>
<reference evidence="1" key="1">
    <citation type="submission" date="2023-07" db="EMBL/GenBank/DDBJ databases">
        <authorList>
            <consortium name="AG Swart"/>
            <person name="Singh M."/>
            <person name="Singh A."/>
            <person name="Seah K."/>
            <person name="Emmerich C."/>
        </authorList>
    </citation>
    <scope>NUCLEOTIDE SEQUENCE</scope>
    <source>
        <strain evidence="1">DP1</strain>
    </source>
</reference>
<sequence>MERRNTLPPPSPQMRLEELVNDEKINHLEAEVTYLKSQLELLSPVLALSVQISQSNFTDPVSYISEKINEQYILKLAEDSVSKRGFFQYQDEVEQKLAQVQKEVMRQEKDLYSCN</sequence>
<name>A0AAD1Y2B5_EUPCR</name>